<name>A0A0F9VDQ7_9ZZZZ</name>
<keyword evidence="2" id="KW-0413">Isomerase</keyword>
<dbReference type="EMBL" id="LAZR01000027">
    <property type="protein sequence ID" value="KKO03266.1"/>
    <property type="molecule type" value="Genomic_DNA"/>
</dbReference>
<comment type="similarity">
    <text evidence="1">Belongs to the PrpF family.</text>
</comment>
<evidence type="ECO:0000256" key="2">
    <source>
        <dbReference type="ARBA" id="ARBA00023235"/>
    </source>
</evidence>
<reference evidence="3" key="1">
    <citation type="journal article" date="2015" name="Nature">
        <title>Complex archaea that bridge the gap between prokaryotes and eukaryotes.</title>
        <authorList>
            <person name="Spang A."/>
            <person name="Saw J.H."/>
            <person name="Jorgensen S.L."/>
            <person name="Zaremba-Niedzwiedzka K."/>
            <person name="Martijn J."/>
            <person name="Lind A.E."/>
            <person name="van Eijk R."/>
            <person name="Schleper C."/>
            <person name="Guy L."/>
            <person name="Ettema T.J."/>
        </authorList>
    </citation>
    <scope>NUCLEOTIDE SEQUENCE</scope>
</reference>
<dbReference type="PANTHER" id="PTHR43709">
    <property type="entry name" value="ACONITATE ISOMERASE-RELATED"/>
    <property type="match status" value="1"/>
</dbReference>
<dbReference type="SUPFAM" id="SSF54506">
    <property type="entry name" value="Diaminopimelate epimerase-like"/>
    <property type="match status" value="2"/>
</dbReference>
<gene>
    <name evidence="3" type="ORF">LCGC14_0096790</name>
</gene>
<dbReference type="Pfam" id="PF04303">
    <property type="entry name" value="PrpF"/>
    <property type="match status" value="1"/>
</dbReference>
<dbReference type="PANTHER" id="PTHR43709:SF3">
    <property type="entry name" value="ISOMERASE YBHH-RELATED"/>
    <property type="match status" value="1"/>
</dbReference>
<evidence type="ECO:0000256" key="1">
    <source>
        <dbReference type="ARBA" id="ARBA00007673"/>
    </source>
</evidence>
<proteinExistence type="inferred from homology"/>
<dbReference type="Gene3D" id="3.10.310.10">
    <property type="entry name" value="Diaminopimelate Epimerase, Chain A, domain 1"/>
    <property type="match status" value="2"/>
</dbReference>
<dbReference type="GO" id="GO:0016853">
    <property type="term" value="F:isomerase activity"/>
    <property type="evidence" value="ECO:0007669"/>
    <property type="project" value="UniProtKB-KW"/>
</dbReference>
<evidence type="ECO:0008006" key="4">
    <source>
        <dbReference type="Google" id="ProtNLM"/>
    </source>
</evidence>
<evidence type="ECO:0000313" key="3">
    <source>
        <dbReference type="EMBL" id="KKO03266.1"/>
    </source>
</evidence>
<accession>A0A0F9VDQ7</accession>
<organism evidence="3">
    <name type="scientific">marine sediment metagenome</name>
    <dbReference type="NCBI Taxonomy" id="412755"/>
    <lineage>
        <taxon>unclassified sequences</taxon>
        <taxon>metagenomes</taxon>
        <taxon>ecological metagenomes</taxon>
    </lineage>
</organism>
<dbReference type="InterPro" id="IPR047687">
    <property type="entry name" value="OMA_tautomer-like"/>
</dbReference>
<dbReference type="AlphaFoldDB" id="A0A0F9VDQ7"/>
<dbReference type="InterPro" id="IPR007400">
    <property type="entry name" value="PrpF-like"/>
</dbReference>
<dbReference type="NCBIfam" id="NF033377">
    <property type="entry name" value="OMA_tautomer"/>
    <property type="match status" value="1"/>
</dbReference>
<sequence>MNSIPCVIMRGGTSRGPFIRMKDLPSDQAQQADILLSLMGSGHALQIDGIGGGDPLTSKVAIVERSSHPDADVDYLFAQVDVVNKRVDFNPNCGNMLSAVGPYAIETGLVEPQDGTTVVKVHNLNTQRLIECHVPTPGKQVQYEGSVTISGVPGSAAGIQLSFLDIMGSKTGQLLPTGKACEEIDGVEVSCIDAATPIMLLLAESVGLTGYESPAELDNNAALLTRLETLRCEAGRRMGMGDVSQSVLPKIVLISAAEAASHTLNVRYFVPHRCHKAIAVTGAMAVAAAINLPGSVANLMAIGHQKLSAGQLLSQIVLEHPSGSIELTAEYRQQNAFDLARVSLIRTARKIMSGQIFYATPLKEVGNHAIETVD</sequence>
<protein>
    <recommendedName>
        <fullName evidence="4">4-oxalomesaconate tautomerase</fullName>
    </recommendedName>
</protein>
<comment type="caution">
    <text evidence="3">The sequence shown here is derived from an EMBL/GenBank/DDBJ whole genome shotgun (WGS) entry which is preliminary data.</text>
</comment>